<feature type="domain" description="Initiator Rep protein WH1" evidence="3">
    <location>
        <begin position="23"/>
        <end position="164"/>
    </location>
</feature>
<dbReference type="InterPro" id="IPR036390">
    <property type="entry name" value="WH_DNA-bd_sf"/>
</dbReference>
<dbReference type="Pfam" id="PF01051">
    <property type="entry name" value="Rep3_N"/>
    <property type="match status" value="1"/>
</dbReference>
<dbReference type="SUPFAM" id="SSF46785">
    <property type="entry name" value="Winged helix' DNA-binding domain"/>
    <property type="match status" value="2"/>
</dbReference>
<dbReference type="GO" id="GO:0006270">
    <property type="term" value="P:DNA replication initiation"/>
    <property type="evidence" value="ECO:0007669"/>
    <property type="project" value="InterPro"/>
</dbReference>
<dbReference type="AlphaFoldDB" id="A0A841ELE3"/>
<dbReference type="GO" id="GO:0003887">
    <property type="term" value="F:DNA-directed DNA polymerase activity"/>
    <property type="evidence" value="ECO:0007669"/>
    <property type="project" value="InterPro"/>
</dbReference>
<sequence length="468" mass="54441">MSNEKNDKRDKAINAISKDPYRIIKGNPIINAKFDISAIQMKIFLHMIASIDQAKDSIPIIKITVKDFQRLTGINSNNIYAHVEKEAMKMREKRIFFSNNKITFDANLISAFVYYKDEGYFTLEIPQALHPFLLQIKENFTVLDIRNILRLDSVYAMRFYEFCKEYERFGKFRFDVDELKATLGLSARYKNYFDFKKKVIEQAKKELSLNAEIYFEYQEIKNGKKVESIEFHIKKNVIINDDVQTISIIKNTDFEESSESTTDLTSTVNQIFSKVKDYEITLKTVENWLKEFPEEQIILGIDYVLNEVKTGKKITNVGGYLNQMVRNPILFEKSSQVKSEVLKKKQQSKEEQKKKDDVKKLEAKREELKVAFSNAKREVALKILVSNPELYLLVLNKLQGSLLGQMNYNSYMNFCNKSVSNESFIQYFTDDASFFAGVMNAMTSEFPDIMAVKTQFEKTANRLGIQLI</sequence>
<evidence type="ECO:0000313" key="5">
    <source>
        <dbReference type="Proteomes" id="UP000524404"/>
    </source>
</evidence>
<dbReference type="Proteomes" id="UP000524404">
    <property type="component" value="Unassembled WGS sequence"/>
</dbReference>
<organism evidence="4 5">
    <name type="scientific">Arcicella rosea</name>
    <dbReference type="NCBI Taxonomy" id="502909"/>
    <lineage>
        <taxon>Bacteria</taxon>
        <taxon>Pseudomonadati</taxon>
        <taxon>Bacteroidota</taxon>
        <taxon>Cytophagia</taxon>
        <taxon>Cytophagales</taxon>
        <taxon>Flectobacillaceae</taxon>
        <taxon>Arcicella</taxon>
    </lineage>
</organism>
<comment type="caution">
    <text evidence="4">The sequence shown here is derived from an EMBL/GenBank/DDBJ whole genome shotgun (WGS) entry which is preliminary data.</text>
</comment>
<keyword evidence="5" id="KW-1185">Reference proteome</keyword>
<proteinExistence type="inferred from homology"/>
<dbReference type="InterPro" id="IPR000525">
    <property type="entry name" value="Initiator_Rep_WH1"/>
</dbReference>
<keyword evidence="2" id="KW-0175">Coiled coil</keyword>
<name>A0A841ELE3_9BACT</name>
<dbReference type="RefSeq" id="WP_184134373.1">
    <property type="nucleotide sequence ID" value="NZ_JACHKT010000016.1"/>
</dbReference>
<dbReference type="Gene3D" id="1.10.10.10">
    <property type="entry name" value="Winged helix-like DNA-binding domain superfamily/Winged helix DNA-binding domain"/>
    <property type="match status" value="2"/>
</dbReference>
<accession>A0A841ELE3</accession>
<evidence type="ECO:0000259" key="3">
    <source>
        <dbReference type="Pfam" id="PF01051"/>
    </source>
</evidence>
<reference evidence="4 5" key="1">
    <citation type="submission" date="2020-08" db="EMBL/GenBank/DDBJ databases">
        <title>Functional genomics of gut bacteria from endangered species of beetles.</title>
        <authorList>
            <person name="Carlos-Shanley C."/>
        </authorList>
    </citation>
    <scope>NUCLEOTIDE SEQUENCE [LARGE SCALE GENOMIC DNA]</scope>
    <source>
        <strain evidence="4 5">S00070</strain>
    </source>
</reference>
<evidence type="ECO:0000256" key="1">
    <source>
        <dbReference type="ARBA" id="ARBA00038283"/>
    </source>
</evidence>
<evidence type="ECO:0000313" key="4">
    <source>
        <dbReference type="EMBL" id="MBB6003756.1"/>
    </source>
</evidence>
<evidence type="ECO:0000256" key="2">
    <source>
        <dbReference type="SAM" id="Coils"/>
    </source>
</evidence>
<protein>
    <recommendedName>
        <fullName evidence="3">Initiator Rep protein WH1 domain-containing protein</fullName>
    </recommendedName>
</protein>
<dbReference type="InterPro" id="IPR036388">
    <property type="entry name" value="WH-like_DNA-bd_sf"/>
</dbReference>
<comment type="similarity">
    <text evidence="1">Belongs to the initiator RepB protein family.</text>
</comment>
<gene>
    <name evidence="4" type="ORF">HNP25_002415</name>
</gene>
<dbReference type="EMBL" id="JACHKT010000016">
    <property type="protein sequence ID" value="MBB6003756.1"/>
    <property type="molecule type" value="Genomic_DNA"/>
</dbReference>
<feature type="coiled-coil region" evidence="2">
    <location>
        <begin position="344"/>
        <end position="378"/>
    </location>
</feature>
<dbReference type="Pfam" id="PF21205">
    <property type="entry name" value="Rep3_C"/>
    <property type="match status" value="1"/>
</dbReference>